<dbReference type="HOGENOM" id="CLU_078271_0_0_1"/>
<reference evidence="2" key="1">
    <citation type="journal article" date="2014" name="Proc. Natl. Acad. Sci. U.S.A.">
        <title>Extensive sampling of basidiomycete genomes demonstrates inadequacy of the white-rot/brown-rot paradigm for wood decay fungi.</title>
        <authorList>
            <person name="Riley R."/>
            <person name="Salamov A.A."/>
            <person name="Brown D.W."/>
            <person name="Nagy L.G."/>
            <person name="Floudas D."/>
            <person name="Held B.W."/>
            <person name="Levasseur A."/>
            <person name="Lombard V."/>
            <person name="Morin E."/>
            <person name="Otillar R."/>
            <person name="Lindquist E.A."/>
            <person name="Sun H."/>
            <person name="LaButti K.M."/>
            <person name="Schmutz J."/>
            <person name="Jabbour D."/>
            <person name="Luo H."/>
            <person name="Baker S.E."/>
            <person name="Pisabarro A.G."/>
            <person name="Walton J.D."/>
            <person name="Blanchette R.A."/>
            <person name="Henrissat B."/>
            <person name="Martin F."/>
            <person name="Cullen D."/>
            <person name="Hibbett D.S."/>
            <person name="Grigoriev I.V."/>
        </authorList>
    </citation>
    <scope>NUCLEOTIDE SEQUENCE [LARGE SCALE GENOMIC DNA]</scope>
    <source>
        <strain evidence="2">MUCL 33604</strain>
    </source>
</reference>
<gene>
    <name evidence="1" type="ORF">JAAARDRAFT_132477</name>
</gene>
<proteinExistence type="predicted"/>
<sequence length="229" mass="24940">MFSLRFTSRIKPNVSLAFGLGGLFLRTPVRQSSSGSFILRQPSNLAPREVPTPLVFLSARSWDEKSAVGMTAFASIFAEKGYTCLEIDLSKPKDGVSSSESMMLTWQDELRHHIRLTSIPFAPVIVARAAGALIAQTYISSNPATGLVLISPPSSNSALPRSLLPNALEEFNYEAKFPIALVGTMEEVGMLRSSHRLGSDPGVDLIEVDEIDGQQGFSKIEQWLDEIGI</sequence>
<evidence type="ECO:0000313" key="1">
    <source>
        <dbReference type="EMBL" id="KDQ56226.1"/>
    </source>
</evidence>
<dbReference type="InterPro" id="IPR029058">
    <property type="entry name" value="AB_hydrolase_fold"/>
</dbReference>
<dbReference type="Proteomes" id="UP000027265">
    <property type="component" value="Unassembled WGS sequence"/>
</dbReference>
<dbReference type="EMBL" id="KL197722">
    <property type="protein sequence ID" value="KDQ56226.1"/>
    <property type="molecule type" value="Genomic_DNA"/>
</dbReference>
<dbReference type="InParanoid" id="A0A067Q0V0"/>
<dbReference type="SUPFAM" id="SSF53474">
    <property type="entry name" value="alpha/beta-Hydrolases"/>
    <property type="match status" value="1"/>
</dbReference>
<dbReference type="Gene3D" id="3.40.50.1820">
    <property type="entry name" value="alpha/beta hydrolase"/>
    <property type="match status" value="1"/>
</dbReference>
<organism evidence="1 2">
    <name type="scientific">Jaapia argillacea MUCL 33604</name>
    <dbReference type="NCBI Taxonomy" id="933084"/>
    <lineage>
        <taxon>Eukaryota</taxon>
        <taxon>Fungi</taxon>
        <taxon>Dikarya</taxon>
        <taxon>Basidiomycota</taxon>
        <taxon>Agaricomycotina</taxon>
        <taxon>Agaricomycetes</taxon>
        <taxon>Agaricomycetidae</taxon>
        <taxon>Jaapiales</taxon>
        <taxon>Jaapiaceae</taxon>
        <taxon>Jaapia</taxon>
    </lineage>
</organism>
<dbReference type="AlphaFoldDB" id="A0A067Q0V0"/>
<evidence type="ECO:0000313" key="2">
    <source>
        <dbReference type="Proteomes" id="UP000027265"/>
    </source>
</evidence>
<name>A0A067Q0V0_9AGAM</name>
<dbReference type="OrthoDB" id="3365310at2759"/>
<accession>A0A067Q0V0</accession>
<keyword evidence="2" id="KW-1185">Reference proteome</keyword>
<protein>
    <submittedName>
        <fullName evidence="1">Uncharacterized protein</fullName>
    </submittedName>
</protein>